<protein>
    <submittedName>
        <fullName evidence="2">Uncharacterized protein</fullName>
    </submittedName>
</protein>
<gene>
    <name evidence="2" type="ORF">N0V87_000583</name>
</gene>
<dbReference type="EMBL" id="JAPEUV010000003">
    <property type="protein sequence ID" value="KAJ4343359.1"/>
    <property type="molecule type" value="Genomic_DNA"/>
</dbReference>
<evidence type="ECO:0000313" key="2">
    <source>
        <dbReference type="EMBL" id="KAJ4343359.1"/>
    </source>
</evidence>
<evidence type="ECO:0000313" key="3">
    <source>
        <dbReference type="Proteomes" id="UP001140562"/>
    </source>
</evidence>
<sequence length="62" mass="6955">MAPMAPRKPKQESAQEARFGSGRVAKLKTPPKSDAQPRSYRLKRYKNGLLNLEKTPAHLIPV</sequence>
<keyword evidence="3" id="KW-1185">Reference proteome</keyword>
<proteinExistence type="predicted"/>
<name>A0A9W8X863_9PLEO</name>
<reference evidence="2" key="1">
    <citation type="submission" date="2022-10" db="EMBL/GenBank/DDBJ databases">
        <title>Tapping the CABI collections for fungal endophytes: first genome assemblies for Collariella, Neodidymelliopsis, Ascochyta clinopodiicola, Didymella pomorum, Didymosphaeria variabile, Neocosmospora piperis and Neocucurbitaria cava.</title>
        <authorList>
            <person name="Hill R."/>
        </authorList>
    </citation>
    <scope>NUCLEOTIDE SEQUENCE</scope>
    <source>
        <strain evidence="2">IMI 360193</strain>
    </source>
</reference>
<feature type="region of interest" description="Disordered" evidence="1">
    <location>
        <begin position="1"/>
        <end position="41"/>
    </location>
</feature>
<organism evidence="2 3">
    <name type="scientific">Didymella glomerata</name>
    <dbReference type="NCBI Taxonomy" id="749621"/>
    <lineage>
        <taxon>Eukaryota</taxon>
        <taxon>Fungi</taxon>
        <taxon>Dikarya</taxon>
        <taxon>Ascomycota</taxon>
        <taxon>Pezizomycotina</taxon>
        <taxon>Dothideomycetes</taxon>
        <taxon>Pleosporomycetidae</taxon>
        <taxon>Pleosporales</taxon>
        <taxon>Pleosporineae</taxon>
        <taxon>Didymellaceae</taxon>
        <taxon>Didymella</taxon>
    </lineage>
</organism>
<dbReference type="OrthoDB" id="5413827at2759"/>
<evidence type="ECO:0000256" key="1">
    <source>
        <dbReference type="SAM" id="MobiDB-lite"/>
    </source>
</evidence>
<comment type="caution">
    <text evidence="2">The sequence shown here is derived from an EMBL/GenBank/DDBJ whole genome shotgun (WGS) entry which is preliminary data.</text>
</comment>
<dbReference type="AlphaFoldDB" id="A0A9W8X863"/>
<accession>A0A9W8X863</accession>
<dbReference type="Proteomes" id="UP001140562">
    <property type="component" value="Unassembled WGS sequence"/>
</dbReference>